<dbReference type="EMBL" id="JAKUCV010001300">
    <property type="protein sequence ID" value="KAJ4846976.1"/>
    <property type="molecule type" value="Genomic_DNA"/>
</dbReference>
<dbReference type="CDD" id="cd11043">
    <property type="entry name" value="CYP90-like"/>
    <property type="match status" value="1"/>
</dbReference>
<dbReference type="PRINTS" id="PR00385">
    <property type="entry name" value="P450"/>
</dbReference>
<evidence type="ECO:0000313" key="13">
    <source>
        <dbReference type="Proteomes" id="UP001141552"/>
    </source>
</evidence>
<dbReference type="GO" id="GO:0016020">
    <property type="term" value="C:membrane"/>
    <property type="evidence" value="ECO:0007669"/>
    <property type="project" value="UniProtKB-SubCell"/>
</dbReference>
<sequence>MEVVSFPCLLHLAVLLVSLCLLYLVYGRKSSHAKYPPGKTGWPIVGEMWELAVGGKPEDFIKERMRKYSPDVFQTSLFGANLAVFCGVSGNKFLFSNENKCVTSWWPRSVLRVLSFPEAVKQSPKDKSIELRSFLPEFLKPESLQHYIPVMDSMAQEHLEAYWSPLKQVKVFPLAKTYTFALACRLFISIKDPKNVNGFSIPFNDIGNGLFSVPVNFPGTAFNRAIRGSKVIHEEILSLIRQRKTELLENKDSEAIDLLSRILIASNKNGRTVDDKEIASNILGFLVASHDSTSILVTFVLNYLADHPHIYEKVLKEQMEIARTKAEGELLNWEDTKRMKYSWCVACEAMRLAPPALGTFREATQDFTYKGFTIPKGWKTHWNVYSTHKDPKYFPEPERFNPSRFEGDGPAPYTFVPFGGGPRICPGREYARLEVLVFMHNVVKKFKWEKVNPGEEILYTPTPTLANGLQIHLQHHKKW</sequence>
<keyword evidence="6" id="KW-0472">Membrane</keyword>
<dbReference type="GO" id="GO:0004497">
    <property type="term" value="F:monooxygenase activity"/>
    <property type="evidence" value="ECO:0007669"/>
    <property type="project" value="UniProtKB-KW"/>
</dbReference>
<evidence type="ECO:0000256" key="1">
    <source>
        <dbReference type="ARBA" id="ARBA00001971"/>
    </source>
</evidence>
<keyword evidence="9 10" id="KW-0349">Heme</keyword>
<proteinExistence type="inferred from homology"/>
<dbReference type="GO" id="GO:0005506">
    <property type="term" value="F:iron ion binding"/>
    <property type="evidence" value="ECO:0007669"/>
    <property type="project" value="InterPro"/>
</dbReference>
<evidence type="ECO:0000256" key="4">
    <source>
        <dbReference type="ARBA" id="ARBA00022692"/>
    </source>
</evidence>
<dbReference type="FunFam" id="1.10.630.10:FF:000022">
    <property type="entry name" value="Taxadiene 5-alpha hydroxylase"/>
    <property type="match status" value="1"/>
</dbReference>
<keyword evidence="8 9" id="KW-0408">Iron</keyword>
<dbReference type="InterPro" id="IPR017972">
    <property type="entry name" value="Cyt_P450_CS"/>
</dbReference>
<comment type="subcellular location">
    <subcellularLocation>
        <location evidence="2">Membrane</location>
        <topology evidence="2">Single-pass membrane protein</topology>
    </subcellularLocation>
</comment>
<dbReference type="Gene3D" id="1.10.630.10">
    <property type="entry name" value="Cytochrome P450"/>
    <property type="match status" value="1"/>
</dbReference>
<dbReference type="SUPFAM" id="SSF48264">
    <property type="entry name" value="Cytochrome P450"/>
    <property type="match status" value="1"/>
</dbReference>
<gene>
    <name evidence="12" type="ORF">Tsubulata_019978</name>
</gene>
<dbReference type="InterPro" id="IPR002401">
    <property type="entry name" value="Cyt_P450_E_grp-I"/>
</dbReference>
<evidence type="ECO:0008006" key="14">
    <source>
        <dbReference type="Google" id="ProtNLM"/>
    </source>
</evidence>
<evidence type="ECO:0000256" key="6">
    <source>
        <dbReference type="ARBA" id="ARBA00022989"/>
    </source>
</evidence>
<keyword evidence="5 9" id="KW-0479">Metal-binding</keyword>
<organism evidence="12 13">
    <name type="scientific">Turnera subulata</name>
    <dbReference type="NCBI Taxonomy" id="218843"/>
    <lineage>
        <taxon>Eukaryota</taxon>
        <taxon>Viridiplantae</taxon>
        <taxon>Streptophyta</taxon>
        <taxon>Embryophyta</taxon>
        <taxon>Tracheophyta</taxon>
        <taxon>Spermatophyta</taxon>
        <taxon>Magnoliopsida</taxon>
        <taxon>eudicotyledons</taxon>
        <taxon>Gunneridae</taxon>
        <taxon>Pentapetalae</taxon>
        <taxon>rosids</taxon>
        <taxon>fabids</taxon>
        <taxon>Malpighiales</taxon>
        <taxon>Passifloraceae</taxon>
        <taxon>Turnera</taxon>
    </lineage>
</organism>
<evidence type="ECO:0000256" key="2">
    <source>
        <dbReference type="ARBA" id="ARBA00004167"/>
    </source>
</evidence>
<dbReference type="PRINTS" id="PR00463">
    <property type="entry name" value="EP450I"/>
</dbReference>
<comment type="caution">
    <text evidence="12">The sequence shown here is derived from an EMBL/GenBank/DDBJ whole genome shotgun (WGS) entry which is preliminary data.</text>
</comment>
<keyword evidence="11" id="KW-0732">Signal</keyword>
<keyword evidence="4" id="KW-0812">Transmembrane</keyword>
<keyword evidence="10" id="KW-0503">Monooxygenase</keyword>
<dbReference type="AlphaFoldDB" id="A0A9Q0JLC7"/>
<name>A0A9Q0JLC7_9ROSI</name>
<dbReference type="InterPro" id="IPR001128">
    <property type="entry name" value="Cyt_P450"/>
</dbReference>
<feature type="signal peptide" evidence="11">
    <location>
        <begin position="1"/>
        <end position="27"/>
    </location>
</feature>
<evidence type="ECO:0000256" key="9">
    <source>
        <dbReference type="PIRSR" id="PIRSR602401-1"/>
    </source>
</evidence>
<comment type="similarity">
    <text evidence="3 10">Belongs to the cytochrome P450 family.</text>
</comment>
<dbReference type="OrthoDB" id="3945418at2759"/>
<dbReference type="GO" id="GO:0016705">
    <property type="term" value="F:oxidoreductase activity, acting on paired donors, with incorporation or reduction of molecular oxygen"/>
    <property type="evidence" value="ECO:0007669"/>
    <property type="project" value="InterPro"/>
</dbReference>
<evidence type="ECO:0000256" key="7">
    <source>
        <dbReference type="ARBA" id="ARBA00023002"/>
    </source>
</evidence>
<dbReference type="Proteomes" id="UP001141552">
    <property type="component" value="Unassembled WGS sequence"/>
</dbReference>
<dbReference type="PANTHER" id="PTHR24286">
    <property type="entry name" value="CYTOCHROME P450 26"/>
    <property type="match status" value="1"/>
</dbReference>
<evidence type="ECO:0000256" key="5">
    <source>
        <dbReference type="ARBA" id="ARBA00022723"/>
    </source>
</evidence>
<dbReference type="InterPro" id="IPR036396">
    <property type="entry name" value="Cyt_P450_sf"/>
</dbReference>
<accession>A0A9Q0JLC7</accession>
<feature type="binding site" description="axial binding residue" evidence="9">
    <location>
        <position position="425"/>
    </location>
    <ligand>
        <name>heme</name>
        <dbReference type="ChEBI" id="CHEBI:30413"/>
    </ligand>
    <ligandPart>
        <name>Fe</name>
        <dbReference type="ChEBI" id="CHEBI:18248"/>
    </ligandPart>
</feature>
<protein>
    <recommendedName>
        <fullName evidence="14">Cytochrome P450</fullName>
    </recommendedName>
</protein>
<reference evidence="12" key="1">
    <citation type="submission" date="2022-02" db="EMBL/GenBank/DDBJ databases">
        <authorList>
            <person name="Henning P.M."/>
            <person name="McCubbin A.G."/>
            <person name="Shore J.S."/>
        </authorList>
    </citation>
    <scope>NUCLEOTIDE SEQUENCE</scope>
    <source>
        <strain evidence="12">F60SS</strain>
        <tissue evidence="12">Leaves</tissue>
    </source>
</reference>
<evidence type="ECO:0000256" key="3">
    <source>
        <dbReference type="ARBA" id="ARBA00010617"/>
    </source>
</evidence>
<keyword evidence="13" id="KW-1185">Reference proteome</keyword>
<keyword evidence="7 10" id="KW-0560">Oxidoreductase</keyword>
<evidence type="ECO:0000256" key="8">
    <source>
        <dbReference type="ARBA" id="ARBA00023004"/>
    </source>
</evidence>
<dbReference type="Pfam" id="PF00067">
    <property type="entry name" value="p450"/>
    <property type="match status" value="1"/>
</dbReference>
<dbReference type="GO" id="GO:0016125">
    <property type="term" value="P:sterol metabolic process"/>
    <property type="evidence" value="ECO:0007669"/>
    <property type="project" value="TreeGrafter"/>
</dbReference>
<dbReference type="GO" id="GO:0020037">
    <property type="term" value="F:heme binding"/>
    <property type="evidence" value="ECO:0007669"/>
    <property type="project" value="InterPro"/>
</dbReference>
<evidence type="ECO:0000313" key="12">
    <source>
        <dbReference type="EMBL" id="KAJ4846976.1"/>
    </source>
</evidence>
<reference evidence="12" key="2">
    <citation type="journal article" date="2023" name="Plants (Basel)">
        <title>Annotation of the Turnera subulata (Passifloraceae) Draft Genome Reveals the S-Locus Evolved after the Divergence of Turneroideae from Passifloroideae in a Stepwise Manner.</title>
        <authorList>
            <person name="Henning P.M."/>
            <person name="Roalson E.H."/>
            <person name="Mir W."/>
            <person name="McCubbin A.G."/>
            <person name="Shore J.S."/>
        </authorList>
    </citation>
    <scope>NUCLEOTIDE SEQUENCE</scope>
    <source>
        <strain evidence="12">F60SS</strain>
    </source>
</reference>
<dbReference type="PANTHER" id="PTHR24286:SF53">
    <property type="entry name" value="BETA-AMYRIN 28-OXIDASE-LIKE"/>
    <property type="match status" value="1"/>
</dbReference>
<dbReference type="PROSITE" id="PS00086">
    <property type="entry name" value="CYTOCHROME_P450"/>
    <property type="match status" value="1"/>
</dbReference>
<feature type="chain" id="PRO_5040242905" description="Cytochrome P450" evidence="11">
    <location>
        <begin position="28"/>
        <end position="479"/>
    </location>
</feature>
<evidence type="ECO:0000256" key="10">
    <source>
        <dbReference type="RuleBase" id="RU000461"/>
    </source>
</evidence>
<comment type="cofactor">
    <cofactor evidence="1 9">
        <name>heme</name>
        <dbReference type="ChEBI" id="CHEBI:30413"/>
    </cofactor>
</comment>
<keyword evidence="6" id="KW-1133">Transmembrane helix</keyword>
<evidence type="ECO:0000256" key="11">
    <source>
        <dbReference type="SAM" id="SignalP"/>
    </source>
</evidence>